<dbReference type="GO" id="GO:0046872">
    <property type="term" value="F:metal ion binding"/>
    <property type="evidence" value="ECO:0007669"/>
    <property type="project" value="UniProtKB-KW"/>
</dbReference>
<feature type="binding site" evidence="9">
    <location>
        <position position="8"/>
    </location>
    <ligand>
        <name>a divalent metal cation</name>
        <dbReference type="ChEBI" id="CHEBI:60240"/>
    </ligand>
</feature>
<evidence type="ECO:0000256" key="6">
    <source>
        <dbReference type="ARBA" id="ARBA00022723"/>
    </source>
</evidence>
<comment type="pathway">
    <text evidence="2 9">Isoprenoid biosynthesis; isopentenyl diphosphate biosynthesis via DXP pathway; isopentenyl diphosphate from 1-deoxy-D-xylulose 5-phosphate: step 4/6.</text>
</comment>
<accession>A0AAJ0U1T6</accession>
<organism evidence="12 13">
    <name type="scientific">Halochromatium glycolicum</name>
    <dbReference type="NCBI Taxonomy" id="85075"/>
    <lineage>
        <taxon>Bacteria</taxon>
        <taxon>Pseudomonadati</taxon>
        <taxon>Pseudomonadota</taxon>
        <taxon>Gammaproteobacteria</taxon>
        <taxon>Chromatiales</taxon>
        <taxon>Chromatiaceae</taxon>
        <taxon>Halochromatium</taxon>
    </lineage>
</organism>
<feature type="binding site" evidence="9">
    <location>
        <position position="140"/>
    </location>
    <ligand>
        <name>4-CDP-2-C-methyl-D-erythritol 2-phosphate</name>
        <dbReference type="ChEBI" id="CHEBI:57919"/>
    </ligand>
</feature>
<feature type="binding site" evidence="9">
    <location>
        <begin position="8"/>
        <end position="10"/>
    </location>
    <ligand>
        <name>4-CDP-2-C-methyl-D-erythritol 2-phosphate</name>
        <dbReference type="ChEBI" id="CHEBI:57919"/>
    </ligand>
</feature>
<keyword evidence="7 9" id="KW-0414">Isoprene biosynthesis</keyword>
<dbReference type="AlphaFoldDB" id="A0AAJ0U1T6"/>
<comment type="similarity">
    <text evidence="3 9 10">Belongs to the IspF family.</text>
</comment>
<proteinExistence type="inferred from homology"/>
<dbReference type="PANTHER" id="PTHR43181:SF1">
    <property type="entry name" value="2-C-METHYL-D-ERYTHRITOL 2,4-CYCLODIPHOSPHATE SYNTHASE, CHLOROPLASTIC"/>
    <property type="match status" value="1"/>
</dbReference>
<protein>
    <recommendedName>
        <fullName evidence="5 9">2-C-methyl-D-erythritol 2,4-cyclodiphosphate synthase</fullName>
        <shortName evidence="9">MECDP-synthase</shortName>
        <shortName evidence="9">MECPP-synthase</shortName>
        <shortName evidence="9">MECPS</shortName>
        <ecNumber evidence="5 9">4.6.1.12</ecNumber>
    </recommendedName>
</protein>
<dbReference type="CDD" id="cd00554">
    <property type="entry name" value="MECDP_synthase"/>
    <property type="match status" value="1"/>
</dbReference>
<comment type="cofactor">
    <cofactor evidence="9">
        <name>a divalent metal cation</name>
        <dbReference type="ChEBI" id="CHEBI:60240"/>
    </cofactor>
    <text evidence="9">Binds 1 divalent metal cation per subunit.</text>
</comment>
<dbReference type="EMBL" id="NRSJ01000004">
    <property type="protein sequence ID" value="MBK1703710.1"/>
    <property type="molecule type" value="Genomic_DNA"/>
</dbReference>
<evidence type="ECO:0000256" key="5">
    <source>
        <dbReference type="ARBA" id="ARBA00012579"/>
    </source>
</evidence>
<feature type="binding site" evidence="9">
    <location>
        <begin position="130"/>
        <end position="133"/>
    </location>
    <ligand>
        <name>4-CDP-2-C-methyl-D-erythritol 2-phosphate</name>
        <dbReference type="ChEBI" id="CHEBI:57919"/>
    </ligand>
</feature>
<dbReference type="GO" id="GO:0019288">
    <property type="term" value="P:isopentenyl diphosphate biosynthetic process, methylerythritol 4-phosphate pathway"/>
    <property type="evidence" value="ECO:0007669"/>
    <property type="project" value="UniProtKB-UniRule"/>
</dbReference>
<dbReference type="HAMAP" id="MF_00107">
    <property type="entry name" value="IspF"/>
    <property type="match status" value="1"/>
</dbReference>
<evidence type="ECO:0000256" key="4">
    <source>
        <dbReference type="ARBA" id="ARBA00011233"/>
    </source>
</evidence>
<evidence type="ECO:0000256" key="7">
    <source>
        <dbReference type="ARBA" id="ARBA00023229"/>
    </source>
</evidence>
<evidence type="ECO:0000256" key="3">
    <source>
        <dbReference type="ARBA" id="ARBA00008480"/>
    </source>
</evidence>
<feature type="binding site" evidence="9">
    <location>
        <position position="42"/>
    </location>
    <ligand>
        <name>a divalent metal cation</name>
        <dbReference type="ChEBI" id="CHEBI:60240"/>
    </ligand>
</feature>
<dbReference type="EC" id="4.6.1.12" evidence="5 9"/>
<keyword evidence="13" id="KW-1185">Reference proteome</keyword>
<dbReference type="Pfam" id="PF02542">
    <property type="entry name" value="YgbB"/>
    <property type="match status" value="1"/>
</dbReference>
<feature type="binding site" evidence="9">
    <location>
        <position position="137"/>
    </location>
    <ligand>
        <name>4-CDP-2-C-methyl-D-erythritol 2-phosphate</name>
        <dbReference type="ChEBI" id="CHEBI:57919"/>
    </ligand>
</feature>
<dbReference type="NCBIfam" id="TIGR00151">
    <property type="entry name" value="ispF"/>
    <property type="match status" value="1"/>
</dbReference>
<evidence type="ECO:0000256" key="2">
    <source>
        <dbReference type="ARBA" id="ARBA00004709"/>
    </source>
</evidence>
<dbReference type="RefSeq" id="WP_200344880.1">
    <property type="nucleotide sequence ID" value="NZ_NRSJ01000004.1"/>
</dbReference>
<feature type="binding site" evidence="9">
    <location>
        <begin position="34"/>
        <end position="35"/>
    </location>
    <ligand>
        <name>4-CDP-2-C-methyl-D-erythritol 2-phosphate</name>
        <dbReference type="ChEBI" id="CHEBI:57919"/>
    </ligand>
</feature>
<comment type="caution">
    <text evidence="9">Lacks conserved residue(s) required for the propagation of feature annotation.</text>
</comment>
<dbReference type="InterPro" id="IPR003526">
    <property type="entry name" value="MECDP_synthase"/>
</dbReference>
<dbReference type="FunFam" id="3.30.1330.50:FF:000001">
    <property type="entry name" value="2-C-methyl-D-erythritol 2,4-cyclodiphosphate synthase"/>
    <property type="match status" value="1"/>
</dbReference>
<sequence length="161" mass="16844">MLIGQGIDAHRFAPDRRLVLAGVEIPHTQGLAAHSDGDVVLHALCDALLGAAGLGDIGHHFPDTDAAFKDIDSRLLLRRVMNALTERGLSVHNADVTIAAQVPKLAPHIQAMRDCIAADIQCARVNVKATTTERMGFTGRGEGIAAFAAVLLDEPSPGGGS</sequence>
<feature type="binding site" evidence="9">
    <location>
        <begin position="56"/>
        <end position="58"/>
    </location>
    <ligand>
        <name>4-CDP-2-C-methyl-D-erythritol 2-phosphate</name>
        <dbReference type="ChEBI" id="CHEBI:57919"/>
    </ligand>
</feature>
<dbReference type="GO" id="GO:0008685">
    <property type="term" value="F:2-C-methyl-D-erythritol 2,4-cyclodiphosphate synthase activity"/>
    <property type="evidence" value="ECO:0007669"/>
    <property type="project" value="UniProtKB-UniRule"/>
</dbReference>
<feature type="binding site" evidence="9">
    <location>
        <begin position="61"/>
        <end position="65"/>
    </location>
    <ligand>
        <name>4-CDP-2-C-methyl-D-erythritol 2-phosphate</name>
        <dbReference type="ChEBI" id="CHEBI:57919"/>
    </ligand>
</feature>
<dbReference type="PROSITE" id="PS01350">
    <property type="entry name" value="ISPF"/>
    <property type="match status" value="1"/>
</dbReference>
<evidence type="ECO:0000256" key="8">
    <source>
        <dbReference type="ARBA" id="ARBA00023239"/>
    </source>
</evidence>
<feature type="site" description="Transition state stabilizer" evidence="9">
    <location>
        <position position="131"/>
    </location>
</feature>
<evidence type="ECO:0000256" key="10">
    <source>
        <dbReference type="RuleBase" id="RU004395"/>
    </source>
</evidence>
<feature type="domain" description="2-C-methyl-D-erythritol 2,4-cyclodiphosphate synthase" evidence="11">
    <location>
        <begin position="1"/>
        <end position="152"/>
    </location>
</feature>
<keyword evidence="6 9" id="KW-0479">Metal-binding</keyword>
<dbReference type="SUPFAM" id="SSF69765">
    <property type="entry name" value="IpsF-like"/>
    <property type="match status" value="1"/>
</dbReference>
<name>A0AAJ0U1T6_9GAMM</name>
<evidence type="ECO:0000313" key="13">
    <source>
        <dbReference type="Proteomes" id="UP001296776"/>
    </source>
</evidence>
<evidence type="ECO:0000256" key="9">
    <source>
        <dbReference type="HAMAP-Rule" id="MF_00107"/>
    </source>
</evidence>
<dbReference type="PANTHER" id="PTHR43181">
    <property type="entry name" value="2-C-METHYL-D-ERYTHRITOL 2,4-CYCLODIPHOSPHATE SYNTHASE, CHLOROPLASTIC"/>
    <property type="match status" value="1"/>
</dbReference>
<reference evidence="12" key="1">
    <citation type="submission" date="2017-08" db="EMBL/GenBank/DDBJ databases">
        <authorList>
            <person name="Imhoff J.F."/>
            <person name="Rahn T."/>
            <person name="Kuenzel S."/>
            <person name="Neulinger S.C."/>
        </authorList>
    </citation>
    <scope>NUCLEOTIDE SEQUENCE</scope>
    <source>
        <strain evidence="12">DSM 11080</strain>
    </source>
</reference>
<dbReference type="Proteomes" id="UP001296776">
    <property type="component" value="Unassembled WGS sequence"/>
</dbReference>
<evidence type="ECO:0000256" key="1">
    <source>
        <dbReference type="ARBA" id="ARBA00000200"/>
    </source>
</evidence>
<gene>
    <name evidence="9" type="primary">ispF</name>
    <name evidence="12" type="ORF">CKO40_03885</name>
</gene>
<feature type="binding site" evidence="9">
    <location>
        <position position="10"/>
    </location>
    <ligand>
        <name>a divalent metal cation</name>
        <dbReference type="ChEBI" id="CHEBI:60240"/>
    </ligand>
</feature>
<comment type="subunit">
    <text evidence="4 9">Homotrimer.</text>
</comment>
<feature type="site" description="Transition state stabilizer" evidence="9">
    <location>
        <position position="34"/>
    </location>
</feature>
<keyword evidence="8 9" id="KW-0456">Lyase</keyword>
<comment type="catalytic activity">
    <reaction evidence="1 9 10">
        <text>4-CDP-2-C-methyl-D-erythritol 2-phosphate = 2-C-methyl-D-erythritol 2,4-cyclic diphosphate + CMP</text>
        <dbReference type="Rhea" id="RHEA:23864"/>
        <dbReference type="ChEBI" id="CHEBI:57919"/>
        <dbReference type="ChEBI" id="CHEBI:58483"/>
        <dbReference type="ChEBI" id="CHEBI:60377"/>
        <dbReference type="EC" id="4.6.1.12"/>
    </reaction>
</comment>
<reference evidence="12" key="2">
    <citation type="journal article" date="2020" name="Microorganisms">
        <title>Osmotic Adaptation and Compatible Solute Biosynthesis of Phototrophic Bacteria as Revealed from Genome Analyses.</title>
        <authorList>
            <person name="Imhoff J.F."/>
            <person name="Rahn T."/>
            <person name="Kunzel S."/>
            <person name="Keller A."/>
            <person name="Neulinger S.C."/>
        </authorList>
    </citation>
    <scope>NUCLEOTIDE SEQUENCE</scope>
    <source>
        <strain evidence="12">DSM 11080</strain>
    </source>
</reference>
<dbReference type="InterPro" id="IPR020555">
    <property type="entry name" value="MECDP_synthase_CS"/>
</dbReference>
<evidence type="ECO:0000259" key="11">
    <source>
        <dbReference type="Pfam" id="PF02542"/>
    </source>
</evidence>
<comment type="function">
    <text evidence="9">Involved in the biosynthesis of isopentenyl diphosphate (IPP) and dimethylallyl diphosphate (DMAPP), two major building blocks of isoprenoid compounds. Catalyzes the conversion of 4-diphosphocytidyl-2-C-methyl-D-erythritol 2-phosphate (CDP-ME2P) to 2-C-methyl-D-erythritol 2,4-cyclodiphosphate (ME-CPP) with a corresponding release of cytidine 5-monophosphate (CMP).</text>
</comment>
<dbReference type="GO" id="GO:0016114">
    <property type="term" value="P:terpenoid biosynthetic process"/>
    <property type="evidence" value="ECO:0007669"/>
    <property type="project" value="InterPro"/>
</dbReference>
<evidence type="ECO:0000313" key="12">
    <source>
        <dbReference type="EMBL" id="MBK1703710.1"/>
    </source>
</evidence>
<dbReference type="Gene3D" id="3.30.1330.50">
    <property type="entry name" value="2-C-methyl-D-erythritol 2,4-cyclodiphosphate synthase"/>
    <property type="match status" value="1"/>
</dbReference>
<comment type="caution">
    <text evidence="12">The sequence shown here is derived from an EMBL/GenBank/DDBJ whole genome shotgun (WGS) entry which is preliminary data.</text>
</comment>
<dbReference type="InterPro" id="IPR036571">
    <property type="entry name" value="MECDP_synthase_sf"/>
</dbReference>